<dbReference type="FunFam" id="2.130.10.10:FF:000016">
    <property type="entry name" value="Coatomer alpha subunit, putative"/>
    <property type="match status" value="1"/>
</dbReference>
<dbReference type="EMBL" id="KN840767">
    <property type="protein sequence ID" value="KIP01564.1"/>
    <property type="molecule type" value="Genomic_DNA"/>
</dbReference>
<dbReference type="AlphaFoldDB" id="A0A0C3NAP1"/>
<evidence type="ECO:0000256" key="12">
    <source>
        <dbReference type="ARBA" id="ARBA00025536"/>
    </source>
</evidence>
<feature type="domain" description="COPA/B TPR" evidence="17">
    <location>
        <begin position="598"/>
        <end position="781"/>
    </location>
</feature>
<keyword evidence="3 13" id="KW-0813">Transport</keyword>
<feature type="region of interest" description="Disordered" evidence="15">
    <location>
        <begin position="818"/>
        <end position="848"/>
    </location>
</feature>
<dbReference type="SUPFAM" id="SSF50978">
    <property type="entry name" value="WD40 repeat-like"/>
    <property type="match status" value="1"/>
</dbReference>
<evidence type="ECO:0000259" key="17">
    <source>
        <dbReference type="Pfam" id="PF23953"/>
    </source>
</evidence>
<dbReference type="Pfam" id="PF00400">
    <property type="entry name" value="WD40"/>
    <property type="match status" value="6"/>
</dbReference>
<comment type="subcellular location">
    <subcellularLocation>
        <location evidence="1 13">Cytoplasmic vesicle</location>
        <location evidence="1 13">COPI-coated vesicle membrane</location>
        <topology evidence="1 13">Peripheral membrane protein</topology>
        <orientation evidence="1 13">Cytoplasmic side</orientation>
    </subcellularLocation>
    <subcellularLocation>
        <location evidence="13">Golgi apparatus membrane</location>
        <topology evidence="13">Peripheral membrane protein</topology>
        <orientation evidence="13">Cytoplasmic side</orientation>
    </subcellularLocation>
    <text evidence="13">The coatomer is cytoplasmic or polymerized on the cytoplasmic side of the Golgi, as well as on the vesicles/buds originating from it.</text>
</comment>
<dbReference type="InterPro" id="IPR015943">
    <property type="entry name" value="WD40/YVTN_repeat-like_dom_sf"/>
</dbReference>
<dbReference type="PANTHER" id="PTHR19876:SF2">
    <property type="entry name" value="COATOMER SUBUNIT BETA"/>
    <property type="match status" value="1"/>
</dbReference>
<comment type="subunit">
    <text evidence="13">Oligomeric complex that consists of at least the alpha, beta, beta', gamma, delta, epsilon and zeta subunits.</text>
</comment>
<dbReference type="OrthoDB" id="10261470at2759"/>
<keyword evidence="7 13" id="KW-0931">ER-Golgi transport</keyword>
<keyword evidence="11 13" id="KW-0968">Cytoplasmic vesicle</keyword>
<dbReference type="PROSITE" id="PS50082">
    <property type="entry name" value="WD_REPEATS_2"/>
    <property type="match status" value="5"/>
</dbReference>
<feature type="repeat" description="WD" evidence="14">
    <location>
        <begin position="93"/>
        <end position="125"/>
    </location>
</feature>
<keyword evidence="10 13" id="KW-0472">Membrane</keyword>
<dbReference type="PRINTS" id="PR00320">
    <property type="entry name" value="GPROTEINBRPT"/>
</dbReference>
<feature type="repeat" description="WD" evidence="14">
    <location>
        <begin position="181"/>
        <end position="224"/>
    </location>
</feature>
<dbReference type="GO" id="GO:0000139">
    <property type="term" value="C:Golgi membrane"/>
    <property type="evidence" value="ECO:0007669"/>
    <property type="project" value="UniProtKB-SubCell"/>
</dbReference>
<dbReference type="GO" id="GO:0006891">
    <property type="term" value="P:intra-Golgi vesicle-mediated transport"/>
    <property type="evidence" value="ECO:0007669"/>
    <property type="project" value="TreeGrafter"/>
</dbReference>
<evidence type="ECO:0000256" key="15">
    <source>
        <dbReference type="SAM" id="MobiDB-lite"/>
    </source>
</evidence>
<dbReference type="Gene3D" id="1.25.40.470">
    <property type="match status" value="1"/>
</dbReference>
<keyword evidence="5 14" id="KW-0853">WD repeat</keyword>
<evidence type="ECO:0000313" key="19">
    <source>
        <dbReference type="Proteomes" id="UP000053257"/>
    </source>
</evidence>
<dbReference type="InterPro" id="IPR006692">
    <property type="entry name" value="Beta-prop_COPA/B_2nd"/>
</dbReference>
<evidence type="ECO:0000256" key="2">
    <source>
        <dbReference type="ARBA" id="ARBA00010844"/>
    </source>
</evidence>
<keyword evidence="19" id="KW-1185">Reference proteome</keyword>
<keyword evidence="6" id="KW-0677">Repeat</keyword>
<comment type="function">
    <text evidence="12 13">The coatomer is a cytosolic protein complex that binds to dilysine motifs and reversibly associates with Golgi non-clathrin-coated vesicles, which further mediate biosynthetic protein transport from the ER, via the Golgi up to the trans Golgi network. Coatomer complex is required for budding from Golgi membranes, and is essential for the retrograde Golgi-to-ER transport of dilysine-tagged proteins.</text>
</comment>
<proteinExistence type="inferred from homology"/>
<evidence type="ECO:0000313" key="18">
    <source>
        <dbReference type="EMBL" id="KIP01564.1"/>
    </source>
</evidence>
<evidence type="ECO:0000256" key="4">
    <source>
        <dbReference type="ARBA" id="ARBA00022490"/>
    </source>
</evidence>
<feature type="repeat" description="WD" evidence="14">
    <location>
        <begin position="225"/>
        <end position="266"/>
    </location>
</feature>
<evidence type="ECO:0000256" key="13">
    <source>
        <dbReference type="PIRNR" id="PIRNR005567"/>
    </source>
</evidence>
<evidence type="ECO:0000256" key="5">
    <source>
        <dbReference type="ARBA" id="ARBA00022574"/>
    </source>
</evidence>
<keyword evidence="8 13" id="KW-0653">Protein transport</keyword>
<dbReference type="InterPro" id="IPR001680">
    <property type="entry name" value="WD40_rpt"/>
</dbReference>
<dbReference type="GO" id="GO:0005198">
    <property type="term" value="F:structural molecule activity"/>
    <property type="evidence" value="ECO:0007669"/>
    <property type="project" value="UniProtKB-UniRule"/>
</dbReference>
<dbReference type="PROSITE" id="PS50294">
    <property type="entry name" value="WD_REPEATS_REGION"/>
    <property type="match status" value="3"/>
</dbReference>
<evidence type="ECO:0000256" key="10">
    <source>
        <dbReference type="ARBA" id="ARBA00023136"/>
    </source>
</evidence>
<feature type="repeat" description="WD" evidence="14">
    <location>
        <begin position="9"/>
        <end position="50"/>
    </location>
</feature>
<dbReference type="InterPro" id="IPR020472">
    <property type="entry name" value="WD40_PAC1"/>
</dbReference>
<evidence type="ECO:0000256" key="6">
    <source>
        <dbReference type="ARBA" id="ARBA00022737"/>
    </source>
</evidence>
<dbReference type="SMART" id="SM00320">
    <property type="entry name" value="WD40"/>
    <property type="match status" value="7"/>
</dbReference>
<dbReference type="STRING" id="745531.A0A0C3NAP1"/>
<dbReference type="InterPro" id="IPR056176">
    <property type="entry name" value="TPR_COPA_B"/>
</dbReference>
<evidence type="ECO:0000256" key="1">
    <source>
        <dbReference type="ARBA" id="ARBA00004347"/>
    </source>
</evidence>
<keyword evidence="9 13" id="KW-0333">Golgi apparatus</keyword>
<dbReference type="CDD" id="cd00200">
    <property type="entry name" value="WD40"/>
    <property type="match status" value="1"/>
</dbReference>
<dbReference type="Proteomes" id="UP000053257">
    <property type="component" value="Unassembled WGS sequence"/>
</dbReference>
<dbReference type="GO" id="GO:0006886">
    <property type="term" value="P:intracellular protein transport"/>
    <property type="evidence" value="ECO:0007669"/>
    <property type="project" value="UniProtKB-UniRule"/>
</dbReference>
<dbReference type="CDD" id="cd22947">
    <property type="entry name" value="Coatomer_WDAD_beta-like"/>
    <property type="match status" value="1"/>
</dbReference>
<dbReference type="PIRSF" id="PIRSF005567">
    <property type="entry name" value="Coatomer_beta'_subunit"/>
    <property type="match status" value="1"/>
</dbReference>
<dbReference type="InterPro" id="IPR050844">
    <property type="entry name" value="Coatomer_complex_subunit"/>
</dbReference>
<dbReference type="SUPFAM" id="SSF51004">
    <property type="entry name" value="C-terminal (heme d1) domain of cytochrome cd1-nitrite reductase"/>
    <property type="match status" value="1"/>
</dbReference>
<dbReference type="HOGENOM" id="CLU_005507_1_0_1"/>
<reference evidence="18 19" key="1">
    <citation type="journal article" date="2014" name="PLoS Genet.">
        <title>Analysis of the Phlebiopsis gigantea genome, transcriptome and secretome provides insight into its pioneer colonization strategies of wood.</title>
        <authorList>
            <person name="Hori C."/>
            <person name="Ishida T."/>
            <person name="Igarashi K."/>
            <person name="Samejima M."/>
            <person name="Suzuki H."/>
            <person name="Master E."/>
            <person name="Ferreira P."/>
            <person name="Ruiz-Duenas F.J."/>
            <person name="Held B."/>
            <person name="Canessa P."/>
            <person name="Larrondo L.F."/>
            <person name="Schmoll M."/>
            <person name="Druzhinina I.S."/>
            <person name="Kubicek C.P."/>
            <person name="Gaskell J.A."/>
            <person name="Kersten P."/>
            <person name="St John F."/>
            <person name="Glasner J."/>
            <person name="Sabat G."/>
            <person name="Splinter BonDurant S."/>
            <person name="Syed K."/>
            <person name="Yadav J."/>
            <person name="Mgbeahuruike A.C."/>
            <person name="Kovalchuk A."/>
            <person name="Asiegbu F.O."/>
            <person name="Lackner G."/>
            <person name="Hoffmeister D."/>
            <person name="Rencoret J."/>
            <person name="Gutierrez A."/>
            <person name="Sun H."/>
            <person name="Lindquist E."/>
            <person name="Barry K."/>
            <person name="Riley R."/>
            <person name="Grigoriev I.V."/>
            <person name="Henrissat B."/>
            <person name="Kues U."/>
            <person name="Berka R.M."/>
            <person name="Martinez A.T."/>
            <person name="Covert S.F."/>
            <person name="Blanchette R.A."/>
            <person name="Cullen D."/>
        </authorList>
    </citation>
    <scope>NUCLEOTIDE SEQUENCE [LARGE SCALE GENOMIC DNA]</scope>
    <source>
        <strain evidence="18 19">11061_1 CR5-6</strain>
    </source>
</reference>
<dbReference type="InterPro" id="IPR016453">
    <property type="entry name" value="COPB2"/>
</dbReference>
<feature type="domain" description="COPA/B second beta-propeller" evidence="16">
    <location>
        <begin position="321"/>
        <end position="581"/>
    </location>
</feature>
<evidence type="ECO:0000256" key="7">
    <source>
        <dbReference type="ARBA" id="ARBA00022892"/>
    </source>
</evidence>
<evidence type="ECO:0000256" key="11">
    <source>
        <dbReference type="ARBA" id="ARBA00023329"/>
    </source>
</evidence>
<dbReference type="GO" id="GO:0006890">
    <property type="term" value="P:retrograde vesicle-mediated transport, Golgi to endoplasmic reticulum"/>
    <property type="evidence" value="ECO:0007669"/>
    <property type="project" value="TreeGrafter"/>
</dbReference>
<comment type="similarity">
    <text evidence="2 13">Belongs to the WD repeat COPB2 family.</text>
</comment>
<organism evidence="18 19">
    <name type="scientific">Phlebiopsis gigantea (strain 11061_1 CR5-6)</name>
    <name type="common">White-rot fungus</name>
    <name type="synonym">Peniophora gigantea</name>
    <dbReference type="NCBI Taxonomy" id="745531"/>
    <lineage>
        <taxon>Eukaryota</taxon>
        <taxon>Fungi</taxon>
        <taxon>Dikarya</taxon>
        <taxon>Basidiomycota</taxon>
        <taxon>Agaricomycotina</taxon>
        <taxon>Agaricomycetes</taxon>
        <taxon>Polyporales</taxon>
        <taxon>Phanerochaetaceae</taxon>
        <taxon>Phlebiopsis</taxon>
    </lineage>
</organism>
<dbReference type="FunFam" id="1.25.40.470:FF:000001">
    <property type="entry name" value="Coatomer subunit beta"/>
    <property type="match status" value="1"/>
</dbReference>
<sequence>MLLDVNRKLFSRSDRVKGVDFHPTEPWVLTGLYNGTVNIYNIETGVIVKTFEIAEVPVRCVRFIPRKNWFVAGSDDFQLRVFNYNTHEKVAAFEAHPDYIRCLTVHPTASIVLTGSDDMSIKAWDWDKQWRCIQARLRDRHTHYIMNIAVNPKDPNTFGSACLDRTVKIWSLGSPTPNFTMEAHDKGVNYVEFYPGADKPYLVTASDDKTVKIWDYLSKSCVQTLESHTNNVLFAVFHPSLPLIVSGGEDGTVKLWNSGTYRLENTLSYALERAWCIALRKTSNEIAVGYDEGVVVVNLGRDEPSFSMDPAGKLIYTRNSSVLSASLQTIQDVTIPDGNRIPLAIKELGTTEIFPTTITHSPNGRFVTVVGDGEYIVYTSLAWRNKAFGNGNSFAWAGDSNTYAVLEGRTKIRVYKSFKERTSAPMKGAGSWALDGLHGGTLLGARGSGVVVFWDWESGEVVRRIDVNAKNIFWSGTGELVAICAEDSYYVLRFDRDAYNAKLEEGSEIPDEGVEEAFDLIAEIPETIRTAKWVGDCFIYTTAANRLNYFVGSESYTITPFDQPLYLLGYLPSHSRVYLSDKDVNVFSYALSLSLVEYQTAVLRGDMDAAEEILPNIPKEQRSKVATFLEGRGLKELALQVTTDPDQKFDLSLQLDDLDAAVEIARSVPELEAETKWKAIGDRALAVWRFDLARESFEKAGDLSALMLLLLAIGDKDGLAALAATAEAKGQNNLAFASLLQLGNPAACVDLLVKTQRAPEAAMFARTYAPSKVPEAVQAWKGDLQSKKRGKLAAAIADPVENPDLFEEGWKEAVARETCAEQEHPSLPISTSTTTATDAETEEDFVDA</sequence>
<protein>
    <recommendedName>
        <fullName evidence="13">Coatomer subunit beta'</fullName>
    </recommendedName>
</protein>
<dbReference type="PANTHER" id="PTHR19876">
    <property type="entry name" value="COATOMER"/>
    <property type="match status" value="1"/>
</dbReference>
<feature type="repeat" description="WD" evidence="14">
    <location>
        <begin position="138"/>
        <end position="180"/>
    </location>
</feature>
<dbReference type="GO" id="GO:0006888">
    <property type="term" value="P:endoplasmic reticulum to Golgi vesicle-mediated transport"/>
    <property type="evidence" value="ECO:0007669"/>
    <property type="project" value="TreeGrafter"/>
</dbReference>
<evidence type="ECO:0000256" key="8">
    <source>
        <dbReference type="ARBA" id="ARBA00022927"/>
    </source>
</evidence>
<evidence type="ECO:0000256" key="14">
    <source>
        <dbReference type="PROSITE-ProRule" id="PRU00221"/>
    </source>
</evidence>
<dbReference type="Gene3D" id="2.130.10.10">
    <property type="entry name" value="YVTN repeat-like/Quinoprotein amine dehydrogenase"/>
    <property type="match status" value="1"/>
</dbReference>
<accession>A0A0C3NAP1</accession>
<dbReference type="InterPro" id="IPR011048">
    <property type="entry name" value="Haem_d1_sf"/>
</dbReference>
<evidence type="ECO:0000256" key="9">
    <source>
        <dbReference type="ARBA" id="ARBA00023034"/>
    </source>
</evidence>
<feature type="compositionally biased region" description="Acidic residues" evidence="15">
    <location>
        <begin position="839"/>
        <end position="848"/>
    </location>
</feature>
<gene>
    <name evidence="18" type="ORF">PHLGIDRAFT_123245</name>
</gene>
<evidence type="ECO:0000256" key="3">
    <source>
        <dbReference type="ARBA" id="ARBA00022448"/>
    </source>
</evidence>
<evidence type="ECO:0000259" key="16">
    <source>
        <dbReference type="Pfam" id="PF04053"/>
    </source>
</evidence>
<dbReference type="Pfam" id="PF23953">
    <property type="entry name" value="TPR_COPA_B"/>
    <property type="match status" value="1"/>
</dbReference>
<keyword evidence="4 13" id="KW-0963">Cytoplasm</keyword>
<dbReference type="GO" id="GO:0030126">
    <property type="term" value="C:COPI vesicle coat"/>
    <property type="evidence" value="ECO:0007669"/>
    <property type="project" value="TreeGrafter"/>
</dbReference>
<name>A0A0C3NAP1_PHLG1</name>
<dbReference type="InterPro" id="IPR036322">
    <property type="entry name" value="WD40_repeat_dom_sf"/>
</dbReference>
<dbReference type="Pfam" id="PF04053">
    <property type="entry name" value="B-prop_COPA_B_2nd"/>
    <property type="match status" value="1"/>
</dbReference>